<protein>
    <recommendedName>
        <fullName evidence="3">Immunoglobulin variable region used by the itc63b heavy chain</fullName>
    </recommendedName>
</protein>
<keyword evidence="2" id="KW-1185">Reference proteome</keyword>
<gene>
    <name evidence="1" type="ORF">BDW59DRAFT_155577</name>
</gene>
<dbReference type="Proteomes" id="UP001610335">
    <property type="component" value="Unassembled WGS sequence"/>
</dbReference>
<reference evidence="1 2" key="1">
    <citation type="submission" date="2024-07" db="EMBL/GenBank/DDBJ databases">
        <title>Section-level genome sequencing and comparative genomics of Aspergillus sections Usti and Cavernicolus.</title>
        <authorList>
            <consortium name="Lawrence Berkeley National Laboratory"/>
            <person name="Nybo J.L."/>
            <person name="Vesth T.C."/>
            <person name="Theobald S."/>
            <person name="Frisvad J.C."/>
            <person name="Larsen T.O."/>
            <person name="Kjaerboelling I."/>
            <person name="Rothschild-Mancinelli K."/>
            <person name="Lyhne E.K."/>
            <person name="Kogle M.E."/>
            <person name="Barry K."/>
            <person name="Clum A."/>
            <person name="Na H."/>
            <person name="Ledsgaard L."/>
            <person name="Lin J."/>
            <person name="Lipzen A."/>
            <person name="Kuo A."/>
            <person name="Riley R."/>
            <person name="Mondo S."/>
            <person name="LaButti K."/>
            <person name="Haridas S."/>
            <person name="Pangalinan J."/>
            <person name="Salamov A.A."/>
            <person name="Simmons B.A."/>
            <person name="Magnuson J.K."/>
            <person name="Chen J."/>
            <person name="Drula E."/>
            <person name="Henrissat B."/>
            <person name="Wiebenga A."/>
            <person name="Lubbers R.J."/>
            <person name="Gomes A.C."/>
            <person name="Makela M.R."/>
            <person name="Stajich J."/>
            <person name="Grigoriev I.V."/>
            <person name="Mortensen U.H."/>
            <person name="De vries R.P."/>
            <person name="Baker S.E."/>
            <person name="Andersen M.R."/>
        </authorList>
    </citation>
    <scope>NUCLEOTIDE SEQUENCE [LARGE SCALE GENOMIC DNA]</scope>
    <source>
        <strain evidence="1 2">CBS 600.67</strain>
    </source>
</reference>
<evidence type="ECO:0000313" key="1">
    <source>
        <dbReference type="EMBL" id="KAL2811153.1"/>
    </source>
</evidence>
<name>A0ABR4H8P2_9EURO</name>
<organism evidence="1 2">
    <name type="scientific">Aspergillus cavernicola</name>
    <dbReference type="NCBI Taxonomy" id="176166"/>
    <lineage>
        <taxon>Eukaryota</taxon>
        <taxon>Fungi</taxon>
        <taxon>Dikarya</taxon>
        <taxon>Ascomycota</taxon>
        <taxon>Pezizomycotina</taxon>
        <taxon>Eurotiomycetes</taxon>
        <taxon>Eurotiomycetidae</taxon>
        <taxon>Eurotiales</taxon>
        <taxon>Aspergillaceae</taxon>
        <taxon>Aspergillus</taxon>
        <taxon>Aspergillus subgen. Nidulantes</taxon>
    </lineage>
</organism>
<sequence>MGDDAAPSDEERRTVYEKGFRIWQSLYVRATQGSGFPQTCFQIQPALLHQPYFPDDLDLKLTYNYLSTPGISIWKGSQEPCYIPPLERYLQIPISINFPTPLSVSADLDQSHQKWSNTEENHLSVLIFAWSYILSARWAQLMPEAILEYTDSKACNNDEPRELGSAVVDIGVVDDEAARWWAAILAPGEGWEAYITIEKDKFRSPWSISLPANPKFRLSYHNNHCFLSDTAVSVETAFRFLSDYCALHDIVDQGYAALSAVLFLPLLHGSRKDIVLPRPKSSHEQKYKVGLSKCNGQLDLAWVQEVHHLDKLLTLSCNTRGIRSLLSSVFYEPGIACNIVSPWLQSIFAVVNSVEDNRILAHMLMSRVPHLAFLWLGAAIMDIHKDVLRDGQFGLIPTEPHAAAWSGTMQSFMQEPIHPAANGSILRSDECRLLYLTQEEHHTSWPVCQWTPFGATALKDTEIDVRLHVNCTGHGLQYAGWKWTCRNGRVVHQMSEPALVPTFPPAEPVMPNITVSYEALDHGEESTSENATRSIFSWLRVEGYPPDEKKIHEWINIDDSDDGWSTDKDSGKSHEALRTNVEDWIDHNVYIIDDCSA</sequence>
<evidence type="ECO:0008006" key="3">
    <source>
        <dbReference type="Google" id="ProtNLM"/>
    </source>
</evidence>
<dbReference type="EMBL" id="JBFXLS010000278">
    <property type="protein sequence ID" value="KAL2811153.1"/>
    <property type="molecule type" value="Genomic_DNA"/>
</dbReference>
<accession>A0ABR4H8P2</accession>
<comment type="caution">
    <text evidence="1">The sequence shown here is derived from an EMBL/GenBank/DDBJ whole genome shotgun (WGS) entry which is preliminary data.</text>
</comment>
<evidence type="ECO:0000313" key="2">
    <source>
        <dbReference type="Proteomes" id="UP001610335"/>
    </source>
</evidence>
<proteinExistence type="predicted"/>